<dbReference type="GO" id="GO:0042602">
    <property type="term" value="F:riboflavin reductase (NADPH) activity"/>
    <property type="evidence" value="ECO:0007669"/>
    <property type="project" value="TreeGrafter"/>
</dbReference>
<evidence type="ECO:0000313" key="3">
    <source>
        <dbReference type="EMBL" id="EFE65114.2"/>
    </source>
</evidence>
<dbReference type="Gene3D" id="2.30.110.10">
    <property type="entry name" value="Electron Transport, Fmn-binding Protein, Chain A"/>
    <property type="match status" value="1"/>
</dbReference>
<organism evidence="3 4">
    <name type="scientific">Streptomyces viridosporus (strain ATCC 14672 / DSM 40746 / JCM 4963 / KCTC 9882 / NRRL B-12104 / FH 1290)</name>
    <name type="common">Streptomyces ghanaensis</name>
    <dbReference type="NCBI Taxonomy" id="566461"/>
    <lineage>
        <taxon>Bacteria</taxon>
        <taxon>Bacillati</taxon>
        <taxon>Actinomycetota</taxon>
        <taxon>Actinomycetes</taxon>
        <taxon>Kitasatosporales</taxon>
        <taxon>Streptomycetaceae</taxon>
        <taxon>Streptomyces</taxon>
    </lineage>
</organism>
<evidence type="ECO:0000256" key="1">
    <source>
        <dbReference type="ARBA" id="ARBA00023002"/>
    </source>
</evidence>
<evidence type="ECO:0000313" key="4">
    <source>
        <dbReference type="Proteomes" id="UP000003824"/>
    </source>
</evidence>
<reference evidence="4" key="1">
    <citation type="submission" date="2008-12" db="EMBL/GenBank/DDBJ databases">
        <title>Annotation of Streptomyces ghanaensis ATCC 14672.</title>
        <authorList>
            <consortium name="The Broad Institute Genome Sequencing Platform"/>
            <consortium name="Broad Institute Microbial Sequencing Center"/>
            <person name="Fischbach M."/>
            <person name="Ward D."/>
            <person name="Young S."/>
            <person name="Kodira C.D."/>
            <person name="Zeng Q."/>
            <person name="Koehrsen M."/>
            <person name="Godfrey P."/>
            <person name="Alvarado L."/>
            <person name="Berlin A.M."/>
            <person name="Borenstein D."/>
            <person name="Chen Z."/>
            <person name="Engels R."/>
            <person name="Freedman E."/>
            <person name="Gellesch M."/>
            <person name="Goldberg J."/>
            <person name="Griggs A."/>
            <person name="Gujja S."/>
            <person name="Heiman D.I."/>
            <person name="Hepburn T.A."/>
            <person name="Howarth C."/>
            <person name="Jen D."/>
            <person name="Larson L."/>
            <person name="Lewis B."/>
            <person name="Mehta T."/>
            <person name="Park D."/>
            <person name="Pearson M."/>
            <person name="Roberts A."/>
            <person name="Saif S."/>
            <person name="Shea T.D."/>
            <person name="Shenoy N."/>
            <person name="Sisk P."/>
            <person name="Stolte C."/>
            <person name="Sykes S.N."/>
            <person name="Walk T."/>
            <person name="White J."/>
            <person name="Yandava C."/>
            <person name="Straight P."/>
            <person name="Clardy J."/>
            <person name="Hung D."/>
            <person name="Kolter R."/>
            <person name="Mekalanos J."/>
            <person name="Walker S."/>
            <person name="Walsh C.T."/>
            <person name="Wieland B.L.C."/>
            <person name="Ilzarbe M."/>
            <person name="Galagan J."/>
            <person name="Nusbaum C."/>
            <person name="Birren B."/>
        </authorList>
    </citation>
    <scope>NUCLEOTIDE SEQUENCE [LARGE SCALE GENOMIC DNA]</scope>
    <source>
        <strain evidence="4">ATCC 14672 / DSM 40746 / JCM 4963 / KCTC 9882 / NRRL B-12104 / FH 1290</strain>
    </source>
</reference>
<name>D5ZX04_STRV1</name>
<dbReference type="eggNOG" id="COG1853">
    <property type="taxonomic scope" value="Bacteria"/>
</dbReference>
<dbReference type="SUPFAM" id="SSF50475">
    <property type="entry name" value="FMN-binding split barrel"/>
    <property type="match status" value="1"/>
</dbReference>
<dbReference type="InterPro" id="IPR002563">
    <property type="entry name" value="Flavin_Rdtase-like_dom"/>
</dbReference>
<accession>D5ZX04</accession>
<dbReference type="InterPro" id="IPR050268">
    <property type="entry name" value="NADH-dep_flavin_reductase"/>
</dbReference>
<evidence type="ECO:0000259" key="2">
    <source>
        <dbReference type="SMART" id="SM00903"/>
    </source>
</evidence>
<dbReference type="EMBL" id="DS999641">
    <property type="protein sequence ID" value="EFE65114.2"/>
    <property type="molecule type" value="Genomic_DNA"/>
</dbReference>
<proteinExistence type="predicted"/>
<feature type="domain" description="Flavin reductase like" evidence="2">
    <location>
        <begin position="20"/>
        <end position="160"/>
    </location>
</feature>
<dbReference type="Proteomes" id="UP000003824">
    <property type="component" value="Unassembled WGS sequence"/>
</dbReference>
<dbReference type="GO" id="GO:0010181">
    <property type="term" value="F:FMN binding"/>
    <property type="evidence" value="ECO:0007669"/>
    <property type="project" value="InterPro"/>
</dbReference>
<dbReference type="PANTHER" id="PTHR30466:SF1">
    <property type="entry name" value="FMN REDUCTASE (NADH) RUTF"/>
    <property type="match status" value="1"/>
</dbReference>
<dbReference type="PANTHER" id="PTHR30466">
    <property type="entry name" value="FLAVIN REDUCTASE"/>
    <property type="match status" value="1"/>
</dbReference>
<dbReference type="AlphaFoldDB" id="D5ZX04"/>
<gene>
    <name evidence="3" type="ORF">SSFG_00368</name>
</gene>
<dbReference type="InterPro" id="IPR012349">
    <property type="entry name" value="Split_barrel_FMN-bd"/>
</dbReference>
<sequence length="175" mass="19078">MASSAAIPSIADPRQLRNTLGNFATGVVVLTYQSGDHYYGVTVNSFTSVSLDPPLVLVSMQRTSRALTYLLERPFAVNVLGDNQLGTALHFAGKPQDAHLVEWVGDDIAPRINGSLAYFQCTPWAGYDGGDHVLVLGRVMSYGQQDDTRPLLFYRGQWSALAQEADGARSERSRS</sequence>
<dbReference type="Pfam" id="PF01613">
    <property type="entry name" value="Flavin_Reduct"/>
    <property type="match status" value="1"/>
</dbReference>
<keyword evidence="1" id="KW-0560">Oxidoreductase</keyword>
<protein>
    <submittedName>
        <fullName evidence="3">Flavin reductase domain-containing protein</fullName>
    </submittedName>
</protein>
<dbReference type="SMART" id="SM00903">
    <property type="entry name" value="Flavin_Reduct"/>
    <property type="match status" value="1"/>
</dbReference>